<feature type="domain" description="ABC transmembrane type-1" evidence="8">
    <location>
        <begin position="1"/>
        <end position="145"/>
    </location>
</feature>
<feature type="transmembrane region" description="Helical" evidence="7">
    <location>
        <begin position="14"/>
        <end position="38"/>
    </location>
</feature>
<gene>
    <name evidence="9" type="ORF">E6G99_12700</name>
</gene>
<organism evidence="9 10">
    <name type="scientific">Candidatus Segetimicrobium genomatis</name>
    <dbReference type="NCBI Taxonomy" id="2569760"/>
    <lineage>
        <taxon>Bacteria</taxon>
        <taxon>Bacillati</taxon>
        <taxon>Candidatus Sysuimicrobiota</taxon>
        <taxon>Candidatus Sysuimicrobiia</taxon>
        <taxon>Candidatus Sysuimicrobiales</taxon>
        <taxon>Candidatus Segetimicrobiaceae</taxon>
        <taxon>Candidatus Segetimicrobium</taxon>
    </lineage>
</organism>
<dbReference type="EMBL" id="VBAJ01000324">
    <property type="protein sequence ID" value="TMJ01313.1"/>
    <property type="molecule type" value="Genomic_DNA"/>
</dbReference>
<evidence type="ECO:0000313" key="9">
    <source>
        <dbReference type="EMBL" id="TMJ01313.1"/>
    </source>
</evidence>
<comment type="similarity">
    <text evidence="7">Belongs to the binding-protein-dependent transport system permease family.</text>
</comment>
<dbReference type="SUPFAM" id="SSF161098">
    <property type="entry name" value="MetI-like"/>
    <property type="match status" value="1"/>
</dbReference>
<reference evidence="9 10" key="1">
    <citation type="journal article" date="2019" name="Nat. Microbiol.">
        <title>Mediterranean grassland soil C-N compound turnover is dependent on rainfall and depth, and is mediated by genomically divergent microorganisms.</title>
        <authorList>
            <person name="Diamond S."/>
            <person name="Andeer P.F."/>
            <person name="Li Z."/>
            <person name="Crits-Christoph A."/>
            <person name="Burstein D."/>
            <person name="Anantharaman K."/>
            <person name="Lane K.R."/>
            <person name="Thomas B.C."/>
            <person name="Pan C."/>
            <person name="Northen T.R."/>
            <person name="Banfield J.F."/>
        </authorList>
    </citation>
    <scope>NUCLEOTIDE SEQUENCE [LARGE SCALE GENOMIC DNA]</scope>
    <source>
        <strain evidence="9">NP_2</strain>
    </source>
</reference>
<evidence type="ECO:0000259" key="8">
    <source>
        <dbReference type="PROSITE" id="PS50928"/>
    </source>
</evidence>
<dbReference type="PANTHER" id="PTHR43386:SF23">
    <property type="entry name" value="ABC TRANSPORTER"/>
    <property type="match status" value="1"/>
</dbReference>
<keyword evidence="6 7" id="KW-0472">Membrane</keyword>
<dbReference type="Proteomes" id="UP000318661">
    <property type="component" value="Unassembled WGS sequence"/>
</dbReference>
<evidence type="ECO:0000256" key="4">
    <source>
        <dbReference type="ARBA" id="ARBA00022692"/>
    </source>
</evidence>
<keyword evidence="4 7" id="KW-0812">Transmembrane</keyword>
<feature type="transmembrane region" description="Helical" evidence="7">
    <location>
        <begin position="122"/>
        <end position="144"/>
    </location>
</feature>
<keyword evidence="2 7" id="KW-0813">Transport</keyword>
<accession>A0A537KZY0</accession>
<evidence type="ECO:0000256" key="1">
    <source>
        <dbReference type="ARBA" id="ARBA00004651"/>
    </source>
</evidence>
<dbReference type="GO" id="GO:0055085">
    <property type="term" value="P:transmembrane transport"/>
    <property type="evidence" value="ECO:0007669"/>
    <property type="project" value="InterPro"/>
</dbReference>
<evidence type="ECO:0000256" key="7">
    <source>
        <dbReference type="RuleBase" id="RU363032"/>
    </source>
</evidence>
<comment type="caution">
    <text evidence="9">The sequence shown here is derived from an EMBL/GenBank/DDBJ whole genome shotgun (WGS) entry which is preliminary data.</text>
</comment>
<protein>
    <submittedName>
        <fullName evidence="9">ABC transporter permease</fullName>
    </submittedName>
</protein>
<dbReference type="InterPro" id="IPR000515">
    <property type="entry name" value="MetI-like"/>
</dbReference>
<dbReference type="PANTHER" id="PTHR43386">
    <property type="entry name" value="OLIGOPEPTIDE TRANSPORT SYSTEM PERMEASE PROTEIN APPC"/>
    <property type="match status" value="1"/>
</dbReference>
<evidence type="ECO:0000256" key="3">
    <source>
        <dbReference type="ARBA" id="ARBA00022475"/>
    </source>
</evidence>
<proteinExistence type="inferred from homology"/>
<feature type="non-terminal residue" evidence="9">
    <location>
        <position position="1"/>
    </location>
</feature>
<sequence length="158" mass="17075">IILILLLRSFPVPFLRGGVLAIVLAIALLSWMTVARLVRASFLSLKEQVFVEAAKALGAGHGRIMVRHMLPNAASPIIVAATLRVANSIITESGLSFLGLGVQPPTPTWGNMLRNAQDQMITAPWTAIFPGLFIFVTVIAINYVGDGLRDALDPRHVR</sequence>
<dbReference type="Pfam" id="PF00528">
    <property type="entry name" value="BPD_transp_1"/>
    <property type="match status" value="1"/>
</dbReference>
<dbReference type="InterPro" id="IPR050366">
    <property type="entry name" value="BP-dependent_transpt_permease"/>
</dbReference>
<evidence type="ECO:0000313" key="10">
    <source>
        <dbReference type="Proteomes" id="UP000318661"/>
    </source>
</evidence>
<keyword evidence="5 7" id="KW-1133">Transmembrane helix</keyword>
<evidence type="ECO:0000256" key="6">
    <source>
        <dbReference type="ARBA" id="ARBA00023136"/>
    </source>
</evidence>
<dbReference type="GO" id="GO:0005886">
    <property type="term" value="C:plasma membrane"/>
    <property type="evidence" value="ECO:0007669"/>
    <property type="project" value="UniProtKB-SubCell"/>
</dbReference>
<dbReference type="AlphaFoldDB" id="A0A537KZY0"/>
<dbReference type="PROSITE" id="PS50928">
    <property type="entry name" value="ABC_TM1"/>
    <property type="match status" value="1"/>
</dbReference>
<evidence type="ECO:0000256" key="2">
    <source>
        <dbReference type="ARBA" id="ARBA00022448"/>
    </source>
</evidence>
<name>A0A537KZY0_9BACT</name>
<dbReference type="InterPro" id="IPR035906">
    <property type="entry name" value="MetI-like_sf"/>
</dbReference>
<dbReference type="Gene3D" id="1.10.3720.10">
    <property type="entry name" value="MetI-like"/>
    <property type="match status" value="1"/>
</dbReference>
<dbReference type="CDD" id="cd06261">
    <property type="entry name" value="TM_PBP2"/>
    <property type="match status" value="1"/>
</dbReference>
<keyword evidence="3" id="KW-1003">Cell membrane</keyword>
<evidence type="ECO:0000256" key="5">
    <source>
        <dbReference type="ARBA" id="ARBA00022989"/>
    </source>
</evidence>
<comment type="subcellular location">
    <subcellularLocation>
        <location evidence="1 7">Cell membrane</location>
        <topology evidence="1 7">Multi-pass membrane protein</topology>
    </subcellularLocation>
</comment>